<evidence type="ECO:0000313" key="3">
    <source>
        <dbReference type="Proteomes" id="UP001642409"/>
    </source>
</evidence>
<dbReference type="AlphaFoldDB" id="A0AA86UY32"/>
<dbReference type="Pfam" id="PF12796">
    <property type="entry name" value="Ank_2"/>
    <property type="match status" value="1"/>
</dbReference>
<dbReference type="EMBL" id="CAXDID020000185">
    <property type="protein sequence ID" value="CAL6050640.1"/>
    <property type="molecule type" value="Genomic_DNA"/>
</dbReference>
<dbReference type="Gene3D" id="1.25.40.20">
    <property type="entry name" value="Ankyrin repeat-containing domain"/>
    <property type="match status" value="1"/>
</dbReference>
<sequence>MELQFLPSATNSSSPESPMFAYDLPQQIRLILSKADDECALLMPQFQVEQRTNCILRLNGILLESDTSALQVALFLGKVQTARALLPSHQFNVNRLNQSALHFAAAFCPELCSSLQSQLFVIADEFFINQSVSFKNVTALTLACYQQHFSVVHLLQQEFGVLSELQTAQRRFCFANQFVDDSETRNVLIQDQYFMLAYYNDQRLFQLCGDYKIFNCLNQSLLMCACMNDSADIALQLTSLVNLSDKMNKNALFYAVKNEAVSCAELLKHFESVENFVSRRELFIPEKLIHVFWAKKWDE</sequence>
<proteinExistence type="predicted"/>
<evidence type="ECO:0000313" key="1">
    <source>
        <dbReference type="EMBL" id="CAI9969162.1"/>
    </source>
</evidence>
<protein>
    <submittedName>
        <fullName evidence="1">Ankyrin repeat-containing domain superfamily</fullName>
    </submittedName>
    <submittedName>
        <fullName evidence="2">Ankyrin_repeat-containing domain superfamily</fullName>
    </submittedName>
</protein>
<dbReference type="InterPro" id="IPR036770">
    <property type="entry name" value="Ankyrin_rpt-contain_sf"/>
</dbReference>
<dbReference type="EMBL" id="CATOUU010001054">
    <property type="protein sequence ID" value="CAI9969162.1"/>
    <property type="molecule type" value="Genomic_DNA"/>
</dbReference>
<evidence type="ECO:0000313" key="2">
    <source>
        <dbReference type="EMBL" id="CAL6050640.1"/>
    </source>
</evidence>
<comment type="caution">
    <text evidence="1">The sequence shown here is derived from an EMBL/GenBank/DDBJ whole genome shotgun (WGS) entry which is preliminary data.</text>
</comment>
<accession>A0AA86UY32</accession>
<dbReference type="Proteomes" id="UP001642409">
    <property type="component" value="Unassembled WGS sequence"/>
</dbReference>
<name>A0AA86UY32_9EUKA</name>
<dbReference type="InterPro" id="IPR002110">
    <property type="entry name" value="Ankyrin_rpt"/>
</dbReference>
<reference evidence="1" key="1">
    <citation type="submission" date="2023-06" db="EMBL/GenBank/DDBJ databases">
        <authorList>
            <person name="Kurt Z."/>
        </authorList>
    </citation>
    <scope>NUCLEOTIDE SEQUENCE</scope>
</reference>
<organism evidence="1">
    <name type="scientific">Hexamita inflata</name>
    <dbReference type="NCBI Taxonomy" id="28002"/>
    <lineage>
        <taxon>Eukaryota</taxon>
        <taxon>Metamonada</taxon>
        <taxon>Diplomonadida</taxon>
        <taxon>Hexamitidae</taxon>
        <taxon>Hexamitinae</taxon>
        <taxon>Hexamita</taxon>
    </lineage>
</organism>
<keyword evidence="3" id="KW-1185">Reference proteome</keyword>
<dbReference type="SUPFAM" id="SSF48403">
    <property type="entry name" value="Ankyrin repeat"/>
    <property type="match status" value="1"/>
</dbReference>
<gene>
    <name evidence="2" type="ORF">HINF_LOCUS43985</name>
    <name evidence="1" type="ORF">HINF_LOCUS56807</name>
</gene>
<reference evidence="2 3" key="2">
    <citation type="submission" date="2024-07" db="EMBL/GenBank/DDBJ databases">
        <authorList>
            <person name="Akdeniz Z."/>
        </authorList>
    </citation>
    <scope>NUCLEOTIDE SEQUENCE [LARGE SCALE GENOMIC DNA]</scope>
</reference>